<dbReference type="OrthoDB" id="999645at2759"/>
<dbReference type="Proteomes" id="UP000593579">
    <property type="component" value="Unassembled WGS sequence"/>
</dbReference>
<protein>
    <submittedName>
        <fullName evidence="1">Uncharacterized protein</fullName>
    </submittedName>
</protein>
<sequence>KGEEVSITLREICEFYNSSFYGKDFLSSTDLDKFHHIDMEEFIKYLTQAQVGLCRQMDLSRD</sequence>
<evidence type="ECO:0000313" key="2">
    <source>
        <dbReference type="Proteomes" id="UP000593579"/>
    </source>
</evidence>
<dbReference type="EMBL" id="JABEZY010267540">
    <property type="protein sequence ID" value="MBA0755092.1"/>
    <property type="molecule type" value="Genomic_DNA"/>
</dbReference>
<reference evidence="1 2" key="1">
    <citation type="journal article" date="2019" name="Genome Biol. Evol.">
        <title>Insights into the evolution of the New World diploid cottons (Gossypium, subgenus Houzingenia) based on genome sequencing.</title>
        <authorList>
            <person name="Grover C.E."/>
            <person name="Arick M.A. 2nd"/>
            <person name="Thrash A."/>
            <person name="Conover J.L."/>
            <person name="Sanders W.S."/>
            <person name="Peterson D.G."/>
            <person name="Frelichowski J.E."/>
            <person name="Scheffler J.A."/>
            <person name="Scheffler B.E."/>
            <person name="Wendel J.F."/>
        </authorList>
    </citation>
    <scope>NUCLEOTIDE SEQUENCE [LARGE SCALE GENOMIC DNA]</scope>
    <source>
        <strain evidence="1">5</strain>
        <tissue evidence="1">Leaf</tissue>
    </source>
</reference>
<accession>A0A7J9D2X9</accession>
<gene>
    <name evidence="1" type="ORF">Gogos_022147</name>
</gene>
<dbReference type="AlphaFoldDB" id="A0A7J9D2X9"/>
<proteinExistence type="predicted"/>
<keyword evidence="2" id="KW-1185">Reference proteome</keyword>
<feature type="non-terminal residue" evidence="1">
    <location>
        <position position="62"/>
    </location>
</feature>
<comment type="caution">
    <text evidence="1">The sequence shown here is derived from an EMBL/GenBank/DDBJ whole genome shotgun (WGS) entry which is preliminary data.</text>
</comment>
<organism evidence="1 2">
    <name type="scientific">Gossypium gossypioides</name>
    <name type="common">Mexican cotton</name>
    <name type="synonym">Selera gossypioides</name>
    <dbReference type="NCBI Taxonomy" id="34282"/>
    <lineage>
        <taxon>Eukaryota</taxon>
        <taxon>Viridiplantae</taxon>
        <taxon>Streptophyta</taxon>
        <taxon>Embryophyta</taxon>
        <taxon>Tracheophyta</taxon>
        <taxon>Spermatophyta</taxon>
        <taxon>Magnoliopsida</taxon>
        <taxon>eudicotyledons</taxon>
        <taxon>Gunneridae</taxon>
        <taxon>Pentapetalae</taxon>
        <taxon>rosids</taxon>
        <taxon>malvids</taxon>
        <taxon>Malvales</taxon>
        <taxon>Malvaceae</taxon>
        <taxon>Malvoideae</taxon>
        <taxon>Gossypium</taxon>
    </lineage>
</organism>
<evidence type="ECO:0000313" key="1">
    <source>
        <dbReference type="EMBL" id="MBA0755092.1"/>
    </source>
</evidence>
<name>A0A7J9D2X9_GOSGO</name>